<name>A0AAV6WVW3_9LAMI</name>
<organism evidence="1 2">
    <name type="scientific">Buddleja alternifolia</name>
    <dbReference type="NCBI Taxonomy" id="168488"/>
    <lineage>
        <taxon>Eukaryota</taxon>
        <taxon>Viridiplantae</taxon>
        <taxon>Streptophyta</taxon>
        <taxon>Embryophyta</taxon>
        <taxon>Tracheophyta</taxon>
        <taxon>Spermatophyta</taxon>
        <taxon>Magnoliopsida</taxon>
        <taxon>eudicotyledons</taxon>
        <taxon>Gunneridae</taxon>
        <taxon>Pentapetalae</taxon>
        <taxon>asterids</taxon>
        <taxon>lamiids</taxon>
        <taxon>Lamiales</taxon>
        <taxon>Scrophulariaceae</taxon>
        <taxon>Buddlejeae</taxon>
        <taxon>Buddleja</taxon>
    </lineage>
</organism>
<reference evidence="1" key="1">
    <citation type="submission" date="2019-10" db="EMBL/GenBank/DDBJ databases">
        <authorList>
            <person name="Zhang R."/>
            <person name="Pan Y."/>
            <person name="Wang J."/>
            <person name="Ma R."/>
            <person name="Yu S."/>
        </authorList>
    </citation>
    <scope>NUCLEOTIDE SEQUENCE</scope>
    <source>
        <strain evidence="1">LA-IB0</strain>
        <tissue evidence="1">Leaf</tissue>
    </source>
</reference>
<proteinExistence type="predicted"/>
<sequence>MVCFPSFDLNCDLLQLKTVDLAYLGGPYPEGNPMLKLVQVLLKRAMILEKMVINVKEFMGSSSTRNSSDYSRIAEKVHSYPRSSPKAVVRI</sequence>
<dbReference type="Proteomes" id="UP000826271">
    <property type="component" value="Unassembled WGS sequence"/>
</dbReference>
<evidence type="ECO:0000313" key="2">
    <source>
        <dbReference type="Proteomes" id="UP000826271"/>
    </source>
</evidence>
<keyword evidence="2" id="KW-1185">Reference proteome</keyword>
<dbReference type="EMBL" id="WHWC01000012">
    <property type="protein sequence ID" value="KAG8371914.1"/>
    <property type="molecule type" value="Genomic_DNA"/>
</dbReference>
<comment type="caution">
    <text evidence="1">The sequence shown here is derived from an EMBL/GenBank/DDBJ whole genome shotgun (WGS) entry which is preliminary data.</text>
</comment>
<protein>
    <submittedName>
        <fullName evidence="1">Uncharacterized protein</fullName>
    </submittedName>
</protein>
<gene>
    <name evidence="1" type="ORF">BUALT_Bualt12G0012400</name>
</gene>
<evidence type="ECO:0000313" key="1">
    <source>
        <dbReference type="EMBL" id="KAG8371914.1"/>
    </source>
</evidence>
<dbReference type="AlphaFoldDB" id="A0AAV6WVW3"/>
<accession>A0AAV6WVW3</accession>